<sequence length="544" mass="63034">MYQPDPQSITFSTLIHDIDKGIIKIPQFQRDFVWSLEQSAKLIDSIIKGYPIGTFILWESQEKLRSVRNIGGASLPDTPPGSMVQYVLDGQQRMTSLYASLKGLQVQRDKKSDDFSGIYLDLNANEEETIIITNIEGRNETDVISLRDLLHGGISVLAAYPTTMYQKLEEYKNRLNTYRFSTILLRQASIDVATEVFTRLNVGGKSLTVFEIMVAKTYDADQDFDLAEKFEKLINRLEHVDYETISDSTVLQTISILLVGECARKNILKLNKQSFIDIWEKAVDAIERAVDYFRDYFRIPVSKILPYNALVVPFSYFFYHHPNKPVNEMKKYLDDFFWRVSLSERYSSGVETKLAQDIKRIDQIINSELPRYDFQVDTSVENIKNNGWFSANRSFIKAILCLMAYQEPKSFNDNSIVRINNDWLKQANSRNYHHFFPKAFLQKKGEDGFFINHIVNITIVDAFLNKNRIRAQAPSKYMKAFEKENKDLDKAMKTHLIDDLNSYGIWNDDYDAFFDKRAEKISQELEKRIIPKKIGAQKGLRSEG</sequence>
<accession>A0A2S5G947</accession>
<dbReference type="RefSeq" id="WP_104059179.1">
    <property type="nucleotide sequence ID" value="NZ_PREZ01000006.1"/>
</dbReference>
<dbReference type="EMBL" id="PREZ01000006">
    <property type="protein sequence ID" value="PPA69441.1"/>
    <property type="molecule type" value="Genomic_DNA"/>
</dbReference>
<comment type="caution">
    <text evidence="2">The sequence shown here is derived from an EMBL/GenBank/DDBJ whole genome shotgun (WGS) entry which is preliminary data.</text>
</comment>
<dbReference type="PANTHER" id="PTHR37292">
    <property type="entry name" value="VNG6097C"/>
    <property type="match status" value="1"/>
</dbReference>
<dbReference type="Proteomes" id="UP000239047">
    <property type="component" value="Unassembled WGS sequence"/>
</dbReference>
<dbReference type="PANTHER" id="PTHR37292:SF2">
    <property type="entry name" value="DUF262 DOMAIN-CONTAINING PROTEIN"/>
    <property type="match status" value="1"/>
</dbReference>
<dbReference type="InterPro" id="IPR004919">
    <property type="entry name" value="GmrSD_N"/>
</dbReference>
<keyword evidence="3" id="KW-1185">Reference proteome</keyword>
<proteinExistence type="predicted"/>
<reference evidence="2 3" key="1">
    <citation type="submission" date="2018-02" db="EMBL/GenBank/DDBJ databases">
        <title>Jeotgalibacillus proteolyticum sp. nov. a protease producing bacterium isolated from ocean sediments of Laizhou Bay.</title>
        <authorList>
            <person name="Li Y."/>
        </authorList>
    </citation>
    <scope>NUCLEOTIDE SEQUENCE [LARGE SCALE GENOMIC DNA]</scope>
    <source>
        <strain evidence="2 3">22-7</strain>
    </source>
</reference>
<protein>
    <recommendedName>
        <fullName evidence="1">GmrSD restriction endonucleases N-terminal domain-containing protein</fullName>
    </recommendedName>
</protein>
<dbReference type="AlphaFoldDB" id="A0A2S5G947"/>
<evidence type="ECO:0000313" key="2">
    <source>
        <dbReference type="EMBL" id="PPA69441.1"/>
    </source>
</evidence>
<dbReference type="OrthoDB" id="9798761at2"/>
<evidence type="ECO:0000259" key="1">
    <source>
        <dbReference type="Pfam" id="PF03235"/>
    </source>
</evidence>
<dbReference type="Pfam" id="PF03235">
    <property type="entry name" value="GmrSD_N"/>
    <property type="match status" value="1"/>
</dbReference>
<feature type="domain" description="GmrSD restriction endonucleases N-terminal" evidence="1">
    <location>
        <begin position="12"/>
        <end position="216"/>
    </location>
</feature>
<name>A0A2S5G947_9BACL</name>
<gene>
    <name evidence="2" type="ORF">C4B60_16805</name>
</gene>
<evidence type="ECO:0000313" key="3">
    <source>
        <dbReference type="Proteomes" id="UP000239047"/>
    </source>
</evidence>
<organism evidence="2 3">
    <name type="scientific">Jeotgalibacillus proteolyticus</name>
    <dbReference type="NCBI Taxonomy" id="2082395"/>
    <lineage>
        <taxon>Bacteria</taxon>
        <taxon>Bacillati</taxon>
        <taxon>Bacillota</taxon>
        <taxon>Bacilli</taxon>
        <taxon>Bacillales</taxon>
        <taxon>Caryophanaceae</taxon>
        <taxon>Jeotgalibacillus</taxon>
    </lineage>
</organism>